<evidence type="ECO:0000313" key="2">
    <source>
        <dbReference type="EMBL" id="EDW29634.1"/>
    </source>
</evidence>
<feature type="domain" description="Argonaute linker 2" evidence="1">
    <location>
        <begin position="39"/>
        <end position="82"/>
    </location>
</feature>
<dbReference type="STRING" id="7234.B4IR25"/>
<dbReference type="HOGENOM" id="CLU_2040509_0_0_1"/>
<accession>B4IR25</accession>
<evidence type="ECO:0000259" key="1">
    <source>
        <dbReference type="Pfam" id="PF16488"/>
    </source>
</evidence>
<sequence>MPSGSPAGADPFSLQRKDSKVQSAGIVDIAATSTNASKGKILELLRYFDYNADPTISRFGFRLNTDFIVVQTRVLDPPLIQYRNKASASVRNGLWHIDRSQFFDSRPKPHKWAILHPVKKA</sequence>
<protein>
    <submittedName>
        <fullName evidence="2">GL12863</fullName>
    </submittedName>
</protein>
<dbReference type="OrthoDB" id="10252740at2759"/>
<dbReference type="EMBL" id="CH690479">
    <property type="protein sequence ID" value="EDW29634.1"/>
    <property type="molecule type" value="Genomic_DNA"/>
</dbReference>
<dbReference type="Pfam" id="PF16488">
    <property type="entry name" value="ArgoL2"/>
    <property type="match status" value="1"/>
</dbReference>
<dbReference type="AlphaFoldDB" id="B4IR25"/>
<dbReference type="InterPro" id="IPR032472">
    <property type="entry name" value="ArgoL2"/>
</dbReference>
<evidence type="ECO:0000313" key="3">
    <source>
        <dbReference type="Proteomes" id="UP000008744"/>
    </source>
</evidence>
<reference evidence="2 3" key="1">
    <citation type="journal article" date="2007" name="Nature">
        <title>Evolution of genes and genomes on the Drosophila phylogeny.</title>
        <authorList>
            <consortium name="Drosophila 12 Genomes Consortium"/>
            <person name="Clark A.G."/>
            <person name="Eisen M.B."/>
            <person name="Smith D.R."/>
            <person name="Bergman C.M."/>
            <person name="Oliver B."/>
            <person name="Markow T.A."/>
            <person name="Kaufman T.C."/>
            <person name="Kellis M."/>
            <person name="Gelbart W."/>
            <person name="Iyer V.N."/>
            <person name="Pollard D.A."/>
            <person name="Sackton T.B."/>
            <person name="Larracuente A.M."/>
            <person name="Singh N.D."/>
            <person name="Abad J.P."/>
            <person name="Abt D.N."/>
            <person name="Adryan B."/>
            <person name="Aguade M."/>
            <person name="Akashi H."/>
            <person name="Anderson W.W."/>
            <person name="Aquadro C.F."/>
            <person name="Ardell D.H."/>
            <person name="Arguello R."/>
            <person name="Artieri C.G."/>
            <person name="Barbash D.A."/>
            <person name="Barker D."/>
            <person name="Barsanti P."/>
            <person name="Batterham P."/>
            <person name="Batzoglou S."/>
            <person name="Begun D."/>
            <person name="Bhutkar A."/>
            <person name="Blanco E."/>
            <person name="Bosak S.A."/>
            <person name="Bradley R.K."/>
            <person name="Brand A.D."/>
            <person name="Brent M.R."/>
            <person name="Brooks A.N."/>
            <person name="Brown R.H."/>
            <person name="Butlin R.K."/>
            <person name="Caggese C."/>
            <person name="Calvi B.R."/>
            <person name="Bernardo de Carvalho A."/>
            <person name="Caspi A."/>
            <person name="Castrezana S."/>
            <person name="Celniker S.E."/>
            <person name="Chang J.L."/>
            <person name="Chapple C."/>
            <person name="Chatterji S."/>
            <person name="Chinwalla A."/>
            <person name="Civetta A."/>
            <person name="Clifton S.W."/>
            <person name="Comeron J.M."/>
            <person name="Costello J.C."/>
            <person name="Coyne J.A."/>
            <person name="Daub J."/>
            <person name="David R.G."/>
            <person name="Delcher A.L."/>
            <person name="Delehaunty K."/>
            <person name="Do C.B."/>
            <person name="Ebling H."/>
            <person name="Edwards K."/>
            <person name="Eickbush T."/>
            <person name="Evans J.D."/>
            <person name="Filipski A."/>
            <person name="Findeiss S."/>
            <person name="Freyhult E."/>
            <person name="Fulton L."/>
            <person name="Fulton R."/>
            <person name="Garcia A.C."/>
            <person name="Gardiner A."/>
            <person name="Garfield D.A."/>
            <person name="Garvin B.E."/>
            <person name="Gibson G."/>
            <person name="Gilbert D."/>
            <person name="Gnerre S."/>
            <person name="Godfrey J."/>
            <person name="Good R."/>
            <person name="Gotea V."/>
            <person name="Gravely B."/>
            <person name="Greenberg A.J."/>
            <person name="Griffiths-Jones S."/>
            <person name="Gross S."/>
            <person name="Guigo R."/>
            <person name="Gustafson E.A."/>
            <person name="Haerty W."/>
            <person name="Hahn M.W."/>
            <person name="Halligan D.L."/>
            <person name="Halpern A.L."/>
            <person name="Halter G.M."/>
            <person name="Han M.V."/>
            <person name="Heger A."/>
            <person name="Hillier L."/>
            <person name="Hinrichs A.S."/>
            <person name="Holmes I."/>
            <person name="Hoskins R.A."/>
            <person name="Hubisz M.J."/>
            <person name="Hultmark D."/>
            <person name="Huntley M.A."/>
            <person name="Jaffe D.B."/>
            <person name="Jagadeeshan S."/>
            <person name="Jeck W.R."/>
            <person name="Johnson J."/>
            <person name="Jones C.D."/>
            <person name="Jordan W.C."/>
            <person name="Karpen G.H."/>
            <person name="Kataoka E."/>
            <person name="Keightley P.D."/>
            <person name="Kheradpour P."/>
            <person name="Kirkness E.F."/>
            <person name="Koerich L.B."/>
            <person name="Kristiansen K."/>
            <person name="Kudrna D."/>
            <person name="Kulathinal R.J."/>
            <person name="Kumar S."/>
            <person name="Kwok R."/>
            <person name="Lander E."/>
            <person name="Langley C.H."/>
            <person name="Lapoint R."/>
            <person name="Lazzaro B.P."/>
            <person name="Lee S.J."/>
            <person name="Levesque L."/>
            <person name="Li R."/>
            <person name="Lin C.F."/>
            <person name="Lin M.F."/>
            <person name="Lindblad-Toh K."/>
            <person name="Llopart A."/>
            <person name="Long M."/>
            <person name="Low L."/>
            <person name="Lozovsky E."/>
            <person name="Lu J."/>
            <person name="Luo M."/>
            <person name="Machado C.A."/>
            <person name="Makalowski W."/>
            <person name="Marzo M."/>
            <person name="Matsuda M."/>
            <person name="Matzkin L."/>
            <person name="McAllister B."/>
            <person name="McBride C.S."/>
            <person name="McKernan B."/>
            <person name="McKernan K."/>
            <person name="Mendez-Lago M."/>
            <person name="Minx P."/>
            <person name="Mollenhauer M.U."/>
            <person name="Montooth K."/>
            <person name="Mount S.M."/>
            <person name="Mu X."/>
            <person name="Myers E."/>
            <person name="Negre B."/>
            <person name="Newfeld S."/>
            <person name="Nielsen R."/>
            <person name="Noor M.A."/>
            <person name="O'Grady P."/>
            <person name="Pachter L."/>
            <person name="Papaceit M."/>
            <person name="Parisi M.J."/>
            <person name="Parisi M."/>
            <person name="Parts L."/>
            <person name="Pedersen J.S."/>
            <person name="Pesole G."/>
            <person name="Phillippy A.M."/>
            <person name="Ponting C.P."/>
            <person name="Pop M."/>
            <person name="Porcelli D."/>
            <person name="Powell J.R."/>
            <person name="Prohaska S."/>
            <person name="Pruitt K."/>
            <person name="Puig M."/>
            <person name="Quesneville H."/>
            <person name="Ram K.R."/>
            <person name="Rand D."/>
            <person name="Rasmussen M.D."/>
            <person name="Reed L.K."/>
            <person name="Reenan R."/>
            <person name="Reily A."/>
            <person name="Remington K.A."/>
            <person name="Rieger T.T."/>
            <person name="Ritchie M.G."/>
            <person name="Robin C."/>
            <person name="Rogers Y.H."/>
            <person name="Rohde C."/>
            <person name="Rozas J."/>
            <person name="Rubenfield M.J."/>
            <person name="Ruiz A."/>
            <person name="Russo S."/>
            <person name="Salzberg S.L."/>
            <person name="Sanchez-Gracia A."/>
            <person name="Saranga D.J."/>
            <person name="Sato H."/>
            <person name="Schaeffer S.W."/>
            <person name="Schatz M.C."/>
            <person name="Schlenke T."/>
            <person name="Schwartz R."/>
            <person name="Segarra C."/>
            <person name="Singh R.S."/>
            <person name="Sirot L."/>
            <person name="Sirota M."/>
            <person name="Sisneros N.B."/>
            <person name="Smith C.D."/>
            <person name="Smith T.F."/>
            <person name="Spieth J."/>
            <person name="Stage D.E."/>
            <person name="Stark A."/>
            <person name="Stephan W."/>
            <person name="Strausberg R.L."/>
            <person name="Strempel S."/>
            <person name="Sturgill D."/>
            <person name="Sutton G."/>
            <person name="Sutton G.G."/>
            <person name="Tao W."/>
            <person name="Teichmann S."/>
            <person name="Tobari Y.N."/>
            <person name="Tomimura Y."/>
            <person name="Tsolas J.M."/>
            <person name="Valente V.L."/>
            <person name="Venter E."/>
            <person name="Venter J.C."/>
            <person name="Vicario S."/>
            <person name="Vieira F.G."/>
            <person name="Vilella A.J."/>
            <person name="Villasante A."/>
            <person name="Walenz B."/>
            <person name="Wang J."/>
            <person name="Wasserman M."/>
            <person name="Watts T."/>
            <person name="Wilson D."/>
            <person name="Wilson R.K."/>
            <person name="Wing R.A."/>
            <person name="Wolfner M.F."/>
            <person name="Wong A."/>
            <person name="Wong G.K."/>
            <person name="Wu C.I."/>
            <person name="Wu G."/>
            <person name="Yamamoto D."/>
            <person name="Yang H.P."/>
            <person name="Yang S.P."/>
            <person name="Yorke J.A."/>
            <person name="Yoshida K."/>
            <person name="Zdobnov E."/>
            <person name="Zhang P."/>
            <person name="Zhang Y."/>
            <person name="Zimin A.V."/>
            <person name="Baldwin J."/>
            <person name="Abdouelleil A."/>
            <person name="Abdulkadir J."/>
            <person name="Abebe A."/>
            <person name="Abera B."/>
            <person name="Abreu J."/>
            <person name="Acer S.C."/>
            <person name="Aftuck L."/>
            <person name="Alexander A."/>
            <person name="An P."/>
            <person name="Anderson E."/>
            <person name="Anderson S."/>
            <person name="Arachi H."/>
            <person name="Azer M."/>
            <person name="Bachantsang P."/>
            <person name="Barry A."/>
            <person name="Bayul T."/>
            <person name="Berlin A."/>
            <person name="Bessette D."/>
            <person name="Bloom T."/>
            <person name="Blye J."/>
            <person name="Boguslavskiy L."/>
            <person name="Bonnet C."/>
            <person name="Boukhgalter B."/>
            <person name="Bourzgui I."/>
            <person name="Brown A."/>
            <person name="Cahill P."/>
            <person name="Channer S."/>
            <person name="Cheshatsang Y."/>
            <person name="Chuda L."/>
            <person name="Citroen M."/>
            <person name="Collymore A."/>
            <person name="Cooke P."/>
            <person name="Costello M."/>
            <person name="D'Aco K."/>
            <person name="Daza R."/>
            <person name="De Haan G."/>
            <person name="DeGray S."/>
            <person name="DeMaso C."/>
            <person name="Dhargay N."/>
            <person name="Dooley K."/>
            <person name="Dooley E."/>
            <person name="Doricent M."/>
            <person name="Dorje P."/>
            <person name="Dorjee K."/>
            <person name="Dupes A."/>
            <person name="Elong R."/>
            <person name="Falk J."/>
            <person name="Farina A."/>
            <person name="Faro S."/>
            <person name="Ferguson D."/>
            <person name="Fisher S."/>
            <person name="Foley C.D."/>
            <person name="Franke A."/>
            <person name="Friedrich D."/>
            <person name="Gadbois L."/>
            <person name="Gearin G."/>
            <person name="Gearin C.R."/>
            <person name="Giannoukos G."/>
            <person name="Goode T."/>
            <person name="Graham J."/>
            <person name="Grandbois E."/>
            <person name="Grewal S."/>
            <person name="Gyaltsen K."/>
            <person name="Hafez N."/>
            <person name="Hagos B."/>
            <person name="Hall J."/>
            <person name="Henson C."/>
            <person name="Hollinger A."/>
            <person name="Honan T."/>
            <person name="Huard M.D."/>
            <person name="Hughes L."/>
            <person name="Hurhula B."/>
            <person name="Husby M.E."/>
            <person name="Kamat A."/>
            <person name="Kanga B."/>
            <person name="Kashin S."/>
            <person name="Khazanovich D."/>
            <person name="Kisner P."/>
            <person name="Lance K."/>
            <person name="Lara M."/>
            <person name="Lee W."/>
            <person name="Lennon N."/>
            <person name="Letendre F."/>
            <person name="LeVine R."/>
            <person name="Lipovsky A."/>
            <person name="Liu X."/>
            <person name="Liu J."/>
            <person name="Liu S."/>
            <person name="Lokyitsang T."/>
            <person name="Lokyitsang Y."/>
            <person name="Lubonja R."/>
            <person name="Lui A."/>
            <person name="MacDonald P."/>
            <person name="Magnisalis V."/>
            <person name="Maru K."/>
            <person name="Matthews C."/>
            <person name="McCusker W."/>
            <person name="McDonough S."/>
            <person name="Mehta T."/>
            <person name="Meldrim J."/>
            <person name="Meneus L."/>
            <person name="Mihai O."/>
            <person name="Mihalev A."/>
            <person name="Mihova T."/>
            <person name="Mittelman R."/>
            <person name="Mlenga V."/>
            <person name="Montmayeur A."/>
            <person name="Mulrain L."/>
            <person name="Navidi A."/>
            <person name="Naylor J."/>
            <person name="Negash T."/>
            <person name="Nguyen T."/>
            <person name="Nguyen N."/>
            <person name="Nicol R."/>
            <person name="Norbu C."/>
            <person name="Norbu N."/>
            <person name="Novod N."/>
            <person name="O'Neill B."/>
            <person name="Osman S."/>
            <person name="Markiewicz E."/>
            <person name="Oyono O.L."/>
            <person name="Patti C."/>
            <person name="Phunkhang P."/>
            <person name="Pierre F."/>
            <person name="Priest M."/>
            <person name="Raghuraman S."/>
            <person name="Rege F."/>
            <person name="Reyes R."/>
            <person name="Rise C."/>
            <person name="Rogov P."/>
            <person name="Ross K."/>
            <person name="Ryan E."/>
            <person name="Settipalli S."/>
            <person name="Shea T."/>
            <person name="Sherpa N."/>
            <person name="Shi L."/>
            <person name="Shih D."/>
            <person name="Sparrow T."/>
            <person name="Spaulding J."/>
            <person name="Stalker J."/>
            <person name="Stange-Thomann N."/>
            <person name="Stavropoulos S."/>
            <person name="Stone C."/>
            <person name="Strader C."/>
            <person name="Tesfaye S."/>
            <person name="Thomson T."/>
            <person name="Thoulutsang Y."/>
            <person name="Thoulutsang D."/>
            <person name="Topham K."/>
            <person name="Topping I."/>
            <person name="Tsamla T."/>
            <person name="Vassiliev H."/>
            <person name="Vo A."/>
            <person name="Wangchuk T."/>
            <person name="Wangdi T."/>
            <person name="Weiand M."/>
            <person name="Wilkinson J."/>
            <person name="Wilson A."/>
            <person name="Yadav S."/>
            <person name="Young G."/>
            <person name="Yu Q."/>
            <person name="Zembek L."/>
            <person name="Zhong D."/>
            <person name="Zimmer A."/>
            <person name="Zwirko Z."/>
            <person name="Jaffe D.B."/>
            <person name="Alvarez P."/>
            <person name="Brockman W."/>
            <person name="Butler J."/>
            <person name="Chin C."/>
            <person name="Gnerre S."/>
            <person name="Grabherr M."/>
            <person name="Kleber M."/>
            <person name="Mauceli E."/>
            <person name="MacCallum I."/>
        </authorList>
    </citation>
    <scope>NUCLEOTIDE SEQUENCE [LARGE SCALE GENOMIC DNA]</scope>
    <source>
        <strain evidence="3">MSH-3 / Tucson 14011-0111.49</strain>
    </source>
</reference>
<proteinExistence type="predicted"/>
<gene>
    <name evidence="2" type="primary">Dper\GL12863</name>
    <name evidence="2" type="ORF">Dper_GL12863</name>
</gene>
<organism evidence="3">
    <name type="scientific">Drosophila persimilis</name>
    <name type="common">Fruit fly</name>
    <dbReference type="NCBI Taxonomy" id="7234"/>
    <lineage>
        <taxon>Eukaryota</taxon>
        <taxon>Metazoa</taxon>
        <taxon>Ecdysozoa</taxon>
        <taxon>Arthropoda</taxon>
        <taxon>Hexapoda</taxon>
        <taxon>Insecta</taxon>
        <taxon>Pterygota</taxon>
        <taxon>Neoptera</taxon>
        <taxon>Endopterygota</taxon>
        <taxon>Diptera</taxon>
        <taxon>Brachycera</taxon>
        <taxon>Muscomorpha</taxon>
        <taxon>Ephydroidea</taxon>
        <taxon>Drosophilidae</taxon>
        <taxon>Drosophila</taxon>
        <taxon>Sophophora</taxon>
    </lineage>
</organism>
<keyword evidence="3" id="KW-1185">Reference proteome</keyword>
<dbReference type="eggNOG" id="KOG1041">
    <property type="taxonomic scope" value="Eukaryota"/>
</dbReference>
<dbReference type="Proteomes" id="UP000008744">
    <property type="component" value="Unassembled WGS sequence"/>
</dbReference>
<name>B4IR25_DROPE</name>